<keyword evidence="2" id="KW-1185">Reference proteome</keyword>
<evidence type="ECO:0000313" key="1">
    <source>
        <dbReference type="EMBL" id="KYO47408.1"/>
    </source>
</evidence>
<name>A0A151PEF2_ALLMI</name>
<reference evidence="1 2" key="1">
    <citation type="journal article" date="2012" name="Genome Biol.">
        <title>Sequencing three crocodilian genomes to illuminate the evolution of archosaurs and amniotes.</title>
        <authorList>
            <person name="St John J.A."/>
            <person name="Braun E.L."/>
            <person name="Isberg S.R."/>
            <person name="Miles L.G."/>
            <person name="Chong A.Y."/>
            <person name="Gongora J."/>
            <person name="Dalzell P."/>
            <person name="Moran C."/>
            <person name="Bed'hom B."/>
            <person name="Abzhanov A."/>
            <person name="Burgess S.C."/>
            <person name="Cooksey A.M."/>
            <person name="Castoe T.A."/>
            <person name="Crawford N.G."/>
            <person name="Densmore L.D."/>
            <person name="Drew J.C."/>
            <person name="Edwards S.V."/>
            <person name="Faircloth B.C."/>
            <person name="Fujita M.K."/>
            <person name="Greenwold M.J."/>
            <person name="Hoffmann F.G."/>
            <person name="Howard J.M."/>
            <person name="Iguchi T."/>
            <person name="Janes D.E."/>
            <person name="Khan S.Y."/>
            <person name="Kohno S."/>
            <person name="de Koning A.J."/>
            <person name="Lance S.L."/>
            <person name="McCarthy F.M."/>
            <person name="McCormack J.E."/>
            <person name="Merchant M.E."/>
            <person name="Peterson D.G."/>
            <person name="Pollock D.D."/>
            <person name="Pourmand N."/>
            <person name="Raney B.J."/>
            <person name="Roessler K.A."/>
            <person name="Sanford J.R."/>
            <person name="Sawyer R.H."/>
            <person name="Schmidt C.J."/>
            <person name="Triplett E.W."/>
            <person name="Tuberville T.D."/>
            <person name="Venegas-Anaya M."/>
            <person name="Howard J.T."/>
            <person name="Jarvis E.D."/>
            <person name="Guillette L.J.Jr."/>
            <person name="Glenn T.C."/>
            <person name="Green R.E."/>
            <person name="Ray D.A."/>
        </authorList>
    </citation>
    <scope>NUCLEOTIDE SEQUENCE [LARGE SCALE GENOMIC DNA]</scope>
    <source>
        <strain evidence="1">KSC_2009_1</strain>
    </source>
</reference>
<sequence length="118" mass="13471">MGPQVVGLELFQMTQALVVVSSVEQWCSNFWLYRPSGDLIQAQGYSYILYRKKRHQCNDDTWIAGLQHFLILLNIGNKKAINITFIVFGTTFNQLRLIKIPSQPNTGKTKMNTRTGCC</sequence>
<dbReference type="Proteomes" id="UP000050525">
    <property type="component" value="Unassembled WGS sequence"/>
</dbReference>
<proteinExistence type="predicted"/>
<accession>A0A151PEF2</accession>
<evidence type="ECO:0000313" key="2">
    <source>
        <dbReference type="Proteomes" id="UP000050525"/>
    </source>
</evidence>
<protein>
    <submittedName>
        <fullName evidence="1">Uncharacterized protein</fullName>
    </submittedName>
</protein>
<dbReference type="AlphaFoldDB" id="A0A151PEF2"/>
<dbReference type="EMBL" id="AKHW03000422">
    <property type="protein sequence ID" value="KYO47408.1"/>
    <property type="molecule type" value="Genomic_DNA"/>
</dbReference>
<gene>
    <name evidence="1" type="ORF">Y1Q_0001212</name>
</gene>
<organism evidence="1 2">
    <name type="scientific">Alligator mississippiensis</name>
    <name type="common">American alligator</name>
    <dbReference type="NCBI Taxonomy" id="8496"/>
    <lineage>
        <taxon>Eukaryota</taxon>
        <taxon>Metazoa</taxon>
        <taxon>Chordata</taxon>
        <taxon>Craniata</taxon>
        <taxon>Vertebrata</taxon>
        <taxon>Euteleostomi</taxon>
        <taxon>Archelosauria</taxon>
        <taxon>Archosauria</taxon>
        <taxon>Crocodylia</taxon>
        <taxon>Alligatoridae</taxon>
        <taxon>Alligatorinae</taxon>
        <taxon>Alligator</taxon>
    </lineage>
</organism>
<comment type="caution">
    <text evidence="1">The sequence shown here is derived from an EMBL/GenBank/DDBJ whole genome shotgun (WGS) entry which is preliminary data.</text>
</comment>